<name>A0A182FZF9_ANOAL</name>
<proteinExistence type="predicted"/>
<dbReference type="VEuPathDB" id="VectorBase:AALB014974"/>
<evidence type="ECO:0000313" key="3">
    <source>
        <dbReference type="Proteomes" id="UP000069272"/>
    </source>
</evidence>
<feature type="region of interest" description="Disordered" evidence="1">
    <location>
        <begin position="52"/>
        <end position="73"/>
    </location>
</feature>
<accession>A0A182FZF9</accession>
<keyword evidence="3" id="KW-1185">Reference proteome</keyword>
<dbReference type="Proteomes" id="UP000069272">
    <property type="component" value="Chromosome 3R"/>
</dbReference>
<reference evidence="2 3" key="1">
    <citation type="journal article" date="2017" name="G3 (Bethesda)">
        <title>The Physical Genome Mapping of Anopheles albimanus Corrected Scaffold Misassemblies and Identified Interarm Rearrangements in Genus Anopheles.</title>
        <authorList>
            <person name="Artemov G.N."/>
            <person name="Peery A.N."/>
            <person name="Jiang X."/>
            <person name="Tu Z."/>
            <person name="Stegniy V.N."/>
            <person name="Sharakhova M.V."/>
            <person name="Sharakhov I.V."/>
        </authorList>
    </citation>
    <scope>NUCLEOTIDE SEQUENCE [LARGE SCALE GENOMIC DNA]</scope>
    <source>
        <strain evidence="2 3">ALBI9_A</strain>
    </source>
</reference>
<protein>
    <submittedName>
        <fullName evidence="2">Uncharacterized protein</fullName>
    </submittedName>
</protein>
<evidence type="ECO:0000256" key="1">
    <source>
        <dbReference type="SAM" id="MobiDB-lite"/>
    </source>
</evidence>
<sequence length="73" mass="7719">MKEKACGFARANSEILTAATSSSCTFAPCLCARVRLCACGRVCVCESRHIEEEKKHPQHQQQQPAAAAAAAAA</sequence>
<reference evidence="2" key="2">
    <citation type="submission" date="2022-08" db="UniProtKB">
        <authorList>
            <consortium name="EnsemblMetazoa"/>
        </authorList>
    </citation>
    <scope>IDENTIFICATION</scope>
    <source>
        <strain evidence="2">STECLA/ALBI9_A</strain>
    </source>
</reference>
<evidence type="ECO:0000313" key="2">
    <source>
        <dbReference type="EnsemblMetazoa" id="AALB014974-PA"/>
    </source>
</evidence>
<organism evidence="2 3">
    <name type="scientific">Anopheles albimanus</name>
    <name type="common">New world malaria mosquito</name>
    <dbReference type="NCBI Taxonomy" id="7167"/>
    <lineage>
        <taxon>Eukaryota</taxon>
        <taxon>Metazoa</taxon>
        <taxon>Ecdysozoa</taxon>
        <taxon>Arthropoda</taxon>
        <taxon>Hexapoda</taxon>
        <taxon>Insecta</taxon>
        <taxon>Pterygota</taxon>
        <taxon>Neoptera</taxon>
        <taxon>Endopterygota</taxon>
        <taxon>Diptera</taxon>
        <taxon>Nematocera</taxon>
        <taxon>Culicoidea</taxon>
        <taxon>Culicidae</taxon>
        <taxon>Anophelinae</taxon>
        <taxon>Anopheles</taxon>
    </lineage>
</organism>
<dbReference type="EnsemblMetazoa" id="AALB014974-RA">
    <property type="protein sequence ID" value="AALB014974-PA"/>
    <property type="gene ID" value="AALB014974"/>
</dbReference>
<feature type="compositionally biased region" description="Low complexity" evidence="1">
    <location>
        <begin position="59"/>
        <end position="73"/>
    </location>
</feature>
<dbReference type="AlphaFoldDB" id="A0A182FZF9"/>